<gene>
    <name evidence="2" type="ORF">PLEPLA_LOCUS39632</name>
</gene>
<reference evidence="2" key="1">
    <citation type="submission" date="2020-03" db="EMBL/GenBank/DDBJ databases">
        <authorList>
            <person name="Weist P."/>
        </authorList>
    </citation>
    <scope>NUCLEOTIDE SEQUENCE</scope>
</reference>
<proteinExistence type="predicted"/>
<dbReference type="EMBL" id="CADEAL010004107">
    <property type="protein sequence ID" value="CAB1451895.1"/>
    <property type="molecule type" value="Genomic_DNA"/>
</dbReference>
<dbReference type="Proteomes" id="UP001153269">
    <property type="component" value="Unassembled WGS sequence"/>
</dbReference>
<comment type="caution">
    <text evidence="2">The sequence shown here is derived from an EMBL/GenBank/DDBJ whole genome shotgun (WGS) entry which is preliminary data.</text>
</comment>
<evidence type="ECO:0000313" key="2">
    <source>
        <dbReference type="EMBL" id="CAB1451895.1"/>
    </source>
</evidence>
<protein>
    <submittedName>
        <fullName evidence="2">Uncharacterized protein</fullName>
    </submittedName>
</protein>
<evidence type="ECO:0000256" key="1">
    <source>
        <dbReference type="SAM" id="MobiDB-lite"/>
    </source>
</evidence>
<organism evidence="2 3">
    <name type="scientific">Pleuronectes platessa</name>
    <name type="common">European plaice</name>
    <dbReference type="NCBI Taxonomy" id="8262"/>
    <lineage>
        <taxon>Eukaryota</taxon>
        <taxon>Metazoa</taxon>
        <taxon>Chordata</taxon>
        <taxon>Craniata</taxon>
        <taxon>Vertebrata</taxon>
        <taxon>Euteleostomi</taxon>
        <taxon>Actinopterygii</taxon>
        <taxon>Neopterygii</taxon>
        <taxon>Teleostei</taxon>
        <taxon>Neoteleostei</taxon>
        <taxon>Acanthomorphata</taxon>
        <taxon>Carangaria</taxon>
        <taxon>Pleuronectiformes</taxon>
        <taxon>Pleuronectoidei</taxon>
        <taxon>Pleuronectidae</taxon>
        <taxon>Pleuronectes</taxon>
    </lineage>
</organism>
<dbReference type="AlphaFoldDB" id="A0A9N7VLI4"/>
<accession>A0A9N7VLI4</accession>
<feature type="region of interest" description="Disordered" evidence="1">
    <location>
        <begin position="126"/>
        <end position="163"/>
    </location>
</feature>
<sequence length="201" mass="21979">MSVFRERALASFYSLVSGTGESVHATRRQTRIPEPINTPKENRRQTVFFAHASFHPASPFVRSVDGSRAKVLSETAASGCEPPPPRKHLICSGCPELFELDHPRNFPALPFCESIYSAHNVRVPRGRDHLDADGSSRSVSPPRDTTRQSHQPMRGRVRERGEDALPRAGATSSLLAPSCLLSSSPDAPVRVCLGPCDKEAL</sequence>
<keyword evidence="3" id="KW-1185">Reference proteome</keyword>
<evidence type="ECO:0000313" key="3">
    <source>
        <dbReference type="Proteomes" id="UP001153269"/>
    </source>
</evidence>
<name>A0A9N7VLI4_PLEPL</name>